<organism evidence="1 2">
    <name type="scientific">Taylorella equigenitalis ATCC 35865</name>
    <dbReference type="NCBI Taxonomy" id="743973"/>
    <lineage>
        <taxon>Bacteria</taxon>
        <taxon>Pseudomonadati</taxon>
        <taxon>Pseudomonadota</taxon>
        <taxon>Betaproteobacteria</taxon>
        <taxon>Burkholderiales</taxon>
        <taxon>Alcaligenaceae</taxon>
        <taxon>Taylorella</taxon>
    </lineage>
</organism>
<accession>A0ABN4AUH0</accession>
<dbReference type="EMBL" id="CP003264">
    <property type="protein sequence ID" value="AFN35219.1"/>
    <property type="molecule type" value="Genomic_DNA"/>
</dbReference>
<dbReference type="Proteomes" id="UP000003121">
    <property type="component" value="Chromosome"/>
</dbReference>
<dbReference type="InterPro" id="IPR021927">
    <property type="entry name" value="DUF3540"/>
</dbReference>
<evidence type="ECO:0008006" key="3">
    <source>
        <dbReference type="Google" id="ProtNLM"/>
    </source>
</evidence>
<name>A0ABN4AUH0_9BURK</name>
<protein>
    <recommendedName>
        <fullName evidence="3">Auto-transporter adhesin head GIN domain-containing protein</fullName>
    </recommendedName>
</protein>
<gene>
    <name evidence="1" type="ORF">KUI_0117</name>
</gene>
<dbReference type="RefSeq" id="WP_014840039.1">
    <property type="nucleotide sequence ID" value="NC_018108.1"/>
</dbReference>
<sequence length="222" mass="25222">MVDKNIKTNEKIPIDFDFQDGIGNSLKDLLDRDFNNQEKSTIGHRAKVISIDSSNLYTVIIDNQIEIKCKRSVSCLIKPVLGDVVLVNLDKNKFEDNYILYILDRDNVDLSYEVDLNLTFTSPCFKVSSALFSISSKRMSVKTQDYKLLTSDFEATTQNFNVFSNKLNFLANYSYKTVIYKDELRAMNFDHTATGIAKLSGNLTYVQGNEVLKYDGKLMLAG</sequence>
<proteinExistence type="predicted"/>
<evidence type="ECO:0000313" key="2">
    <source>
        <dbReference type="Proteomes" id="UP000003121"/>
    </source>
</evidence>
<keyword evidence="2" id="KW-1185">Reference proteome</keyword>
<reference evidence="1 2" key="1">
    <citation type="journal article" date="2012" name="Vet. Microbiol.">
        <title>Comparative genomic analyses of the Taylorellae.</title>
        <authorList>
            <person name="Hauser H."/>
            <person name="Richter D.C."/>
            <person name="van Tonder A."/>
            <person name="Clark L."/>
            <person name="Preston A."/>
        </authorList>
    </citation>
    <scope>NUCLEOTIDE SEQUENCE [LARGE SCALE GENOMIC DNA]</scope>
    <source>
        <strain evidence="1 2">ATCC 35865</strain>
    </source>
</reference>
<evidence type="ECO:0000313" key="1">
    <source>
        <dbReference type="EMBL" id="AFN35219.1"/>
    </source>
</evidence>
<dbReference type="Pfam" id="PF12059">
    <property type="entry name" value="DUF3540"/>
    <property type="match status" value="1"/>
</dbReference>